<feature type="repeat" description="WD" evidence="3">
    <location>
        <begin position="714"/>
        <end position="753"/>
    </location>
</feature>
<sequence length="753" mass="83295">MHGWCIITLSPSSQQPDGASIPHPLPRQATSHGHYHRLLRLPIRTRAANFPTTFVLADETARDAPSPVTSDHPSIPISPASHSPVFSAHEPPSNPPPDLALSSSTGKRRLSASDSDSISESDDTQLQRGRSSRPTKKRRRGTETMRHDADVSNRSNSSAQSFSNGASSSSAAQKSPLHSVANGDSHTYTNGSSVANGSSRSPTFRGHDREELTRVMIQSLTDLGYQDAARSLVKESGYTLEGPTVAAFRSAVLNGDWAEAEELLFGSNSYDTEGGIELGRSSSKYDKSWSKSRSMASPHHSEGLPLAENVNRNEMLFWLKQQKYLELLERRDLGKALMVLRQELTPLHQDVARLHTLSSLIMCPSAEDLRAQALWDGAEGESRAALLSELSKSISPSVMIPEHRLVTLLDKVKAGWIANCLYHNTAASPSLYVDHSCERDEFPMKPVMELRNHKDEVWYLKFSHDGSKLASASRDRTIVIYDTTTYKVLHRLDDHGSGVSHVAWSPDDSKLISSSGSQENPSGESTARIWDVKTGVCIRCYSDFTYACTAAAWAPSGQLVVIGSQDNQLPCSVWDLNGHRIHTFHEDSYRVNDLAVSPDGKRLVVLLVDQRIFVYNFMTYEKIGEWRFEDDDQNLTSVTISQDSHHMLVSLSPDKVKLMEIDSGKVVQRFHGHMHKEFVIRSSFGGADESFVVSGSEDSRIYIWRNNGTLVETLDAHSGCVNSIAWHPTNPRVFASAGDDAKVRIWKPISAQI</sequence>
<evidence type="ECO:0000313" key="6">
    <source>
        <dbReference type="EMBL" id="CAI6298625.1"/>
    </source>
</evidence>
<evidence type="ECO:0000313" key="7">
    <source>
        <dbReference type="Proteomes" id="UP001152607"/>
    </source>
</evidence>
<name>A0A9W4XLR7_9PLEO</name>
<dbReference type="AlphaFoldDB" id="A0A9W4XLR7"/>
<keyword evidence="7" id="KW-1185">Reference proteome</keyword>
<evidence type="ECO:0000259" key="5">
    <source>
        <dbReference type="PROSITE" id="PS50897"/>
    </source>
</evidence>
<protein>
    <recommendedName>
        <fullName evidence="5">CTLH domain-containing protein</fullName>
    </recommendedName>
</protein>
<comment type="caution">
    <text evidence="6">The sequence shown here is derived from an EMBL/GenBank/DDBJ whole genome shotgun (WGS) entry which is preliminary data.</text>
</comment>
<feature type="compositionally biased region" description="Basic residues" evidence="4">
    <location>
        <begin position="130"/>
        <end position="140"/>
    </location>
</feature>
<dbReference type="Proteomes" id="UP001152607">
    <property type="component" value="Unassembled WGS sequence"/>
</dbReference>
<dbReference type="PROSITE" id="PS50082">
    <property type="entry name" value="WD_REPEATS_2"/>
    <property type="match status" value="2"/>
</dbReference>
<dbReference type="SUPFAM" id="SSF50978">
    <property type="entry name" value="WD40 repeat-like"/>
    <property type="match status" value="1"/>
</dbReference>
<gene>
    <name evidence="6" type="ORF">PDIGIT_LOCUS2748</name>
</gene>
<dbReference type="Pfam" id="PF23627">
    <property type="entry name" value="LisH_WDR26"/>
    <property type="match status" value="1"/>
</dbReference>
<keyword evidence="2" id="KW-0677">Repeat</keyword>
<evidence type="ECO:0000256" key="2">
    <source>
        <dbReference type="ARBA" id="ARBA00022737"/>
    </source>
</evidence>
<feature type="compositionally biased region" description="Low complexity" evidence="4">
    <location>
        <begin position="152"/>
        <end position="175"/>
    </location>
</feature>
<evidence type="ECO:0000256" key="1">
    <source>
        <dbReference type="ARBA" id="ARBA00022574"/>
    </source>
</evidence>
<dbReference type="Pfam" id="PF00400">
    <property type="entry name" value="WD40"/>
    <property type="match status" value="4"/>
</dbReference>
<dbReference type="InterPro" id="IPR024977">
    <property type="entry name" value="Apc4-like_WD40_dom"/>
</dbReference>
<dbReference type="PANTHER" id="PTHR22838">
    <property type="entry name" value="WD REPEAT PROTEIN 26-RELATED"/>
    <property type="match status" value="1"/>
</dbReference>
<feature type="compositionally biased region" description="Low complexity" evidence="4">
    <location>
        <begin position="72"/>
        <end position="84"/>
    </location>
</feature>
<dbReference type="InterPro" id="IPR001680">
    <property type="entry name" value="WD40_rpt"/>
</dbReference>
<organism evidence="6 7">
    <name type="scientific">Periconia digitata</name>
    <dbReference type="NCBI Taxonomy" id="1303443"/>
    <lineage>
        <taxon>Eukaryota</taxon>
        <taxon>Fungi</taxon>
        <taxon>Dikarya</taxon>
        <taxon>Ascomycota</taxon>
        <taxon>Pezizomycotina</taxon>
        <taxon>Dothideomycetes</taxon>
        <taxon>Pleosporomycetidae</taxon>
        <taxon>Pleosporales</taxon>
        <taxon>Massarineae</taxon>
        <taxon>Periconiaceae</taxon>
        <taxon>Periconia</taxon>
    </lineage>
</organism>
<dbReference type="OrthoDB" id="972532at2759"/>
<dbReference type="SMART" id="SM00320">
    <property type="entry name" value="WD40"/>
    <property type="match status" value="7"/>
</dbReference>
<feature type="region of interest" description="Disordered" evidence="4">
    <location>
        <begin position="9"/>
        <end position="30"/>
    </location>
</feature>
<feature type="compositionally biased region" description="Polar residues" evidence="4">
    <location>
        <begin position="182"/>
        <end position="202"/>
    </location>
</feature>
<evidence type="ECO:0000256" key="3">
    <source>
        <dbReference type="PROSITE-ProRule" id="PRU00221"/>
    </source>
</evidence>
<feature type="compositionally biased region" description="Basic and acidic residues" evidence="4">
    <location>
        <begin position="141"/>
        <end position="151"/>
    </location>
</feature>
<reference evidence="6" key="1">
    <citation type="submission" date="2023-01" db="EMBL/GenBank/DDBJ databases">
        <authorList>
            <person name="Van Ghelder C."/>
            <person name="Rancurel C."/>
        </authorList>
    </citation>
    <scope>NUCLEOTIDE SEQUENCE</scope>
    <source>
        <strain evidence="6">CNCM I-4278</strain>
    </source>
</reference>
<dbReference type="InterPro" id="IPR036322">
    <property type="entry name" value="WD40_repeat_dom_sf"/>
</dbReference>
<dbReference type="InterPro" id="IPR006595">
    <property type="entry name" value="CTLH_C"/>
</dbReference>
<keyword evidence="1 3" id="KW-0853">WD repeat</keyword>
<dbReference type="EMBL" id="CAOQHR010000002">
    <property type="protein sequence ID" value="CAI6298625.1"/>
    <property type="molecule type" value="Genomic_DNA"/>
</dbReference>
<dbReference type="InterPro" id="IPR051350">
    <property type="entry name" value="WD_repeat-ST_regulator"/>
</dbReference>
<proteinExistence type="predicted"/>
<dbReference type="PROSITE" id="PS50294">
    <property type="entry name" value="WD_REPEATS_REGION"/>
    <property type="match status" value="2"/>
</dbReference>
<dbReference type="CDD" id="cd00200">
    <property type="entry name" value="WD40"/>
    <property type="match status" value="1"/>
</dbReference>
<evidence type="ECO:0000256" key="4">
    <source>
        <dbReference type="SAM" id="MobiDB-lite"/>
    </source>
</evidence>
<feature type="domain" description="CTLH" evidence="5">
    <location>
        <begin position="248"/>
        <end position="335"/>
    </location>
</feature>
<dbReference type="GO" id="GO:0034657">
    <property type="term" value="C:GID complex"/>
    <property type="evidence" value="ECO:0007669"/>
    <property type="project" value="TreeGrafter"/>
</dbReference>
<dbReference type="InterPro" id="IPR015943">
    <property type="entry name" value="WD40/YVTN_repeat-like_dom_sf"/>
</dbReference>
<dbReference type="PROSITE" id="PS50897">
    <property type="entry name" value="CTLH"/>
    <property type="match status" value="1"/>
</dbReference>
<dbReference type="Gene3D" id="2.130.10.10">
    <property type="entry name" value="YVTN repeat-like/Quinoprotein amine dehydrogenase"/>
    <property type="match status" value="2"/>
</dbReference>
<accession>A0A9W4XLR7</accession>
<dbReference type="Pfam" id="PF12894">
    <property type="entry name" value="ANAPC4_WD40"/>
    <property type="match status" value="1"/>
</dbReference>
<dbReference type="PANTHER" id="PTHR22838:SF0">
    <property type="entry name" value="WD REPEAT-CONTAINING PROTEIN 26"/>
    <property type="match status" value="1"/>
</dbReference>
<dbReference type="GO" id="GO:0043161">
    <property type="term" value="P:proteasome-mediated ubiquitin-dependent protein catabolic process"/>
    <property type="evidence" value="ECO:0007669"/>
    <property type="project" value="TreeGrafter"/>
</dbReference>
<feature type="repeat" description="WD" evidence="3">
    <location>
        <begin position="450"/>
        <end position="491"/>
    </location>
</feature>
<feature type="region of interest" description="Disordered" evidence="4">
    <location>
        <begin position="61"/>
        <end position="208"/>
    </location>
</feature>